<reference evidence="2" key="1">
    <citation type="journal article" date="2023" name="Int. J. Syst. Evol. Microbiol.">
        <title>Mesoterricola silvestris gen. nov., sp. nov., Mesoterricola sediminis sp. nov., Geothrix oryzae sp. nov., Geothrix edaphica sp. nov., Geothrix rubra sp. nov., and Geothrix limicola sp. nov., six novel members of Acidobacteriota isolated from soils.</title>
        <authorList>
            <person name="Itoh H."/>
            <person name="Sugisawa Y."/>
            <person name="Mise K."/>
            <person name="Xu Z."/>
            <person name="Kuniyasu M."/>
            <person name="Ushijima N."/>
            <person name="Kawano K."/>
            <person name="Kobayashi E."/>
            <person name="Shiratori Y."/>
            <person name="Masuda Y."/>
            <person name="Senoo K."/>
        </authorList>
    </citation>
    <scope>NUCLEOTIDE SEQUENCE [LARGE SCALE GENOMIC DNA]</scope>
    <source>
        <strain evidence="2">W79</strain>
    </source>
</reference>
<dbReference type="RefSeq" id="WP_316415660.1">
    <property type="nucleotide sequence ID" value="NZ_AP027080.1"/>
</dbReference>
<dbReference type="InterPro" id="IPR031823">
    <property type="entry name" value="TatT"/>
</dbReference>
<name>A0AA48GK08_9BACT</name>
<evidence type="ECO:0000313" key="1">
    <source>
        <dbReference type="EMBL" id="BDU72747.1"/>
    </source>
</evidence>
<organism evidence="1 2">
    <name type="scientific">Mesoterricola silvestris</name>
    <dbReference type="NCBI Taxonomy" id="2927979"/>
    <lineage>
        <taxon>Bacteria</taxon>
        <taxon>Pseudomonadati</taxon>
        <taxon>Acidobacteriota</taxon>
        <taxon>Holophagae</taxon>
        <taxon>Holophagales</taxon>
        <taxon>Holophagaceae</taxon>
        <taxon>Mesoterricola</taxon>
    </lineage>
</organism>
<keyword evidence="2" id="KW-1185">Reference proteome</keyword>
<dbReference type="KEGG" id="msil:METEAL_19210"/>
<gene>
    <name evidence="1" type="ORF">METEAL_19210</name>
</gene>
<keyword evidence="1" id="KW-0449">Lipoprotein</keyword>
<protein>
    <submittedName>
        <fullName evidence="1">Lipoprotein</fullName>
    </submittedName>
</protein>
<dbReference type="EMBL" id="AP027080">
    <property type="protein sequence ID" value="BDU72747.1"/>
    <property type="molecule type" value="Genomic_DNA"/>
</dbReference>
<dbReference type="InterPro" id="IPR038537">
    <property type="entry name" value="TatT_sf"/>
</dbReference>
<dbReference type="Proteomes" id="UP001238179">
    <property type="component" value="Chromosome"/>
</dbReference>
<evidence type="ECO:0000313" key="2">
    <source>
        <dbReference type="Proteomes" id="UP001238179"/>
    </source>
</evidence>
<dbReference type="Pfam" id="PF16811">
    <property type="entry name" value="TAtT"/>
    <property type="match status" value="1"/>
</dbReference>
<dbReference type="AlphaFoldDB" id="A0AA48GK08"/>
<proteinExistence type="predicted"/>
<dbReference type="Gene3D" id="1.25.40.920">
    <property type="entry name" value="TRAP transporter T-component"/>
    <property type="match status" value="1"/>
</dbReference>
<accession>A0AA48GK08</accession>
<sequence>MRFLEAVFPLCLALLAGCSIKRMAVDRIGNALAGTAGVYASDDDPDLVRDASPFALKTIEGLLQESPAHPGLLLSACSGFTQYAHAFLQDEADYAEASDPARAAALRLRARKLYLRARNYGLRGLEAALPGFRDQLRAAPDAALARAGREQVPLLYYTAAAWASAFALDVSDSSLAVDQTLMEKLARRALALDPAWDAGAAHEFLAAWEAGHAQAGGSVARARAHFQEAVRLSGGLRASAYVTFAEAVALEAQDRAGFEALLNDALRVDPDRDPGRRTAILVAQRRARWLLGRSRELFNEPEETKP</sequence>
<dbReference type="PROSITE" id="PS51257">
    <property type="entry name" value="PROKAR_LIPOPROTEIN"/>
    <property type="match status" value="1"/>
</dbReference>